<dbReference type="Proteomes" id="UP000681722">
    <property type="component" value="Unassembled WGS sequence"/>
</dbReference>
<comment type="caution">
    <text evidence="3">The sequence shown here is derived from an EMBL/GenBank/DDBJ whole genome shotgun (WGS) entry which is preliminary data.</text>
</comment>
<keyword evidence="1" id="KW-0175">Coiled coil</keyword>
<evidence type="ECO:0000256" key="2">
    <source>
        <dbReference type="SAM" id="MobiDB-lite"/>
    </source>
</evidence>
<dbReference type="EMBL" id="CAJNOQ010001214">
    <property type="protein sequence ID" value="CAF0877359.1"/>
    <property type="molecule type" value="Genomic_DNA"/>
</dbReference>
<protein>
    <submittedName>
        <fullName evidence="3">Uncharacterized protein</fullName>
    </submittedName>
</protein>
<proteinExistence type="predicted"/>
<evidence type="ECO:0000313" key="5">
    <source>
        <dbReference type="Proteomes" id="UP000663829"/>
    </source>
</evidence>
<evidence type="ECO:0000256" key="1">
    <source>
        <dbReference type="SAM" id="Coils"/>
    </source>
</evidence>
<reference evidence="3" key="1">
    <citation type="submission" date="2021-02" db="EMBL/GenBank/DDBJ databases">
        <authorList>
            <person name="Nowell W R."/>
        </authorList>
    </citation>
    <scope>NUCLEOTIDE SEQUENCE</scope>
</reference>
<feature type="region of interest" description="Disordered" evidence="2">
    <location>
        <begin position="59"/>
        <end position="80"/>
    </location>
</feature>
<feature type="compositionally biased region" description="Low complexity" evidence="2">
    <location>
        <begin position="65"/>
        <end position="80"/>
    </location>
</feature>
<dbReference type="EMBL" id="CAJOBC010001214">
    <property type="protein sequence ID" value="CAF3664078.1"/>
    <property type="molecule type" value="Genomic_DNA"/>
</dbReference>
<keyword evidence="5" id="KW-1185">Reference proteome</keyword>
<feature type="coiled-coil region" evidence="1">
    <location>
        <begin position="109"/>
        <end position="164"/>
    </location>
</feature>
<dbReference type="OrthoDB" id="9996503at2759"/>
<evidence type="ECO:0000313" key="3">
    <source>
        <dbReference type="EMBL" id="CAF0877359.1"/>
    </source>
</evidence>
<organism evidence="3 5">
    <name type="scientific">Didymodactylos carnosus</name>
    <dbReference type="NCBI Taxonomy" id="1234261"/>
    <lineage>
        <taxon>Eukaryota</taxon>
        <taxon>Metazoa</taxon>
        <taxon>Spiralia</taxon>
        <taxon>Gnathifera</taxon>
        <taxon>Rotifera</taxon>
        <taxon>Eurotatoria</taxon>
        <taxon>Bdelloidea</taxon>
        <taxon>Philodinida</taxon>
        <taxon>Philodinidae</taxon>
        <taxon>Didymodactylos</taxon>
    </lineage>
</organism>
<accession>A0A813XXV3</accession>
<evidence type="ECO:0000313" key="4">
    <source>
        <dbReference type="EMBL" id="CAF3664078.1"/>
    </source>
</evidence>
<name>A0A813XXV3_9BILA</name>
<gene>
    <name evidence="3" type="ORF">GPM918_LOCUS7424</name>
    <name evidence="4" type="ORF">SRO942_LOCUS7424</name>
</gene>
<dbReference type="Proteomes" id="UP000663829">
    <property type="component" value="Unassembled WGS sequence"/>
</dbReference>
<sequence>MHVVSSLQHVTHLKLSQIQLNFFIQNTISSSNSRKRSGTLLGFRSIGLVRWLHTHIGKDKRSRSKTTTTSTPPITPTLTSHTLKANSTQNIADQESESSVHQTDVIQTMKDMINQLKIQEKQIKSYNNYVQSYKTALDINHNMANELTTQIKQSEQEITRKIKNGLHEKGKEREFYENSQVLNLTEVTNYQRLLNDHLKNNQLIDEETLLTIKNSLDSNKKRPLTAPSDPKLELGKIYREKLSQFPFDMDTTNSFDNTTDQKQGNKKLFVTVSLTTIKEFQSPLLRTFSVGNLPSVISLPQKYFEYFFVRKGNSLLLKSTTSIDLYNRGSGLELAIRTKIQDRLLAADWCEKSQKLILIGNHNLYEFDMDRRIKPKKYSCEPVQGDPLCWPRFVRCMNRFIFYAYKADAQSYILEKHDLTRSNNINLVPLKSVNVNGNIRCMCVTYSFIAIVTRREKKPEQLSLISKNNNNIEQFEHVLCVYDHTLQEKKTEKLPNLKWVTGICSLGENKYIICDPRAQQLVLIHLTDDNKSNILFRRFKIGAVNVCTLPNGMLVLWLQKQYASSPTGGKLHFISAPHLTGRMDIAKSFPLLEQVDSKEKTRTNEIDH</sequence>
<dbReference type="AlphaFoldDB" id="A0A813XXV3"/>